<comment type="caution">
    <text evidence="1">The sequence shown here is derived from an EMBL/GenBank/DDBJ whole genome shotgun (WGS) entry which is preliminary data.</text>
</comment>
<evidence type="ECO:0000313" key="2">
    <source>
        <dbReference type="Proteomes" id="UP001328733"/>
    </source>
</evidence>
<accession>A0AAW9QSZ1</accession>
<dbReference type="RefSeq" id="WP_332863917.1">
    <property type="nucleotide sequence ID" value="NZ_JBAFSM010000006.1"/>
</dbReference>
<proteinExistence type="predicted"/>
<gene>
    <name evidence="1" type="ORF">V0288_04960</name>
</gene>
<evidence type="ECO:0000313" key="1">
    <source>
        <dbReference type="EMBL" id="MEG3436461.1"/>
    </source>
</evidence>
<dbReference type="EMBL" id="JBAFSM010000006">
    <property type="protein sequence ID" value="MEG3436461.1"/>
    <property type="molecule type" value="Genomic_DNA"/>
</dbReference>
<dbReference type="AlphaFoldDB" id="A0AAW9QSZ1"/>
<reference evidence="1 2" key="1">
    <citation type="submission" date="2024-01" db="EMBL/GenBank/DDBJ databases">
        <title>Genomic insights into the taxonomy and metabolism of the cyanobacterium Pannus brasiliensis CCIBt3594.</title>
        <authorList>
            <person name="Machado M."/>
            <person name="Botero N.B."/>
            <person name="Andreote A.P.D."/>
            <person name="Feitosa A.M.T."/>
            <person name="Popin R."/>
            <person name="Sivonen K."/>
            <person name="Fiore M.F."/>
        </authorList>
    </citation>
    <scope>NUCLEOTIDE SEQUENCE [LARGE SCALE GENOMIC DNA]</scope>
    <source>
        <strain evidence="1 2">CCIBt3594</strain>
    </source>
</reference>
<dbReference type="Proteomes" id="UP001328733">
    <property type="component" value="Unassembled WGS sequence"/>
</dbReference>
<name>A0AAW9QSZ1_9CHRO</name>
<organism evidence="1 2">
    <name type="scientific">Pannus brasiliensis CCIBt3594</name>
    <dbReference type="NCBI Taxonomy" id="1427578"/>
    <lineage>
        <taxon>Bacteria</taxon>
        <taxon>Bacillati</taxon>
        <taxon>Cyanobacteriota</taxon>
        <taxon>Cyanophyceae</taxon>
        <taxon>Oscillatoriophycideae</taxon>
        <taxon>Chroococcales</taxon>
        <taxon>Microcystaceae</taxon>
        <taxon>Pannus</taxon>
    </lineage>
</organism>
<keyword evidence="2" id="KW-1185">Reference proteome</keyword>
<sequence>MEKASIIQKVNEIANKREYLTRLRDKPDIGGLRLDIDQALEELEELLDEFHQTFPDERIG</sequence>
<protein>
    <submittedName>
        <fullName evidence="1">Uncharacterized protein</fullName>
    </submittedName>
</protein>